<protein>
    <submittedName>
        <fullName evidence="3">Uncharacterized protein</fullName>
    </submittedName>
</protein>
<comment type="caution">
    <text evidence="3">The sequence shown here is derived from an EMBL/GenBank/DDBJ whole genome shotgun (WGS) entry which is preliminary data.</text>
</comment>
<dbReference type="Proteomes" id="UP001283361">
    <property type="component" value="Unassembled WGS sequence"/>
</dbReference>
<keyword evidence="2" id="KW-0812">Transmembrane</keyword>
<sequence length="142" mass="16059">MGDSSSKPKVDLSRWELNPPPTDSFPKNLTCTVAIVFTQMGDSSSKPKVDLSRWELNPPPTDSFPKNLTCTVAIVFTQMGDSSSKPKVDLSRWELNPPPTIAQQKMRLSLLYTCFSLAIYLLSNLAFRLDLYMQVYQFISQF</sequence>
<feature type="compositionally biased region" description="Basic and acidic residues" evidence="1">
    <location>
        <begin position="1"/>
        <end position="14"/>
    </location>
</feature>
<feature type="region of interest" description="Disordered" evidence="1">
    <location>
        <begin position="43"/>
        <end position="62"/>
    </location>
</feature>
<gene>
    <name evidence="3" type="ORF">RRG08_045293</name>
</gene>
<dbReference type="EMBL" id="JAWDGP010002824">
    <property type="protein sequence ID" value="KAK3779547.1"/>
    <property type="molecule type" value="Genomic_DNA"/>
</dbReference>
<keyword evidence="2" id="KW-1133">Transmembrane helix</keyword>
<evidence type="ECO:0000256" key="2">
    <source>
        <dbReference type="SAM" id="Phobius"/>
    </source>
</evidence>
<organism evidence="3 4">
    <name type="scientific">Elysia crispata</name>
    <name type="common">lettuce slug</name>
    <dbReference type="NCBI Taxonomy" id="231223"/>
    <lineage>
        <taxon>Eukaryota</taxon>
        <taxon>Metazoa</taxon>
        <taxon>Spiralia</taxon>
        <taxon>Lophotrochozoa</taxon>
        <taxon>Mollusca</taxon>
        <taxon>Gastropoda</taxon>
        <taxon>Heterobranchia</taxon>
        <taxon>Euthyneura</taxon>
        <taxon>Panpulmonata</taxon>
        <taxon>Sacoglossa</taxon>
        <taxon>Placobranchoidea</taxon>
        <taxon>Plakobranchidae</taxon>
        <taxon>Elysia</taxon>
    </lineage>
</organism>
<keyword evidence="2" id="KW-0472">Membrane</keyword>
<evidence type="ECO:0000313" key="3">
    <source>
        <dbReference type="EMBL" id="KAK3779547.1"/>
    </source>
</evidence>
<proteinExistence type="predicted"/>
<name>A0AAE1A3E5_9GAST</name>
<keyword evidence="4" id="KW-1185">Reference proteome</keyword>
<evidence type="ECO:0000256" key="1">
    <source>
        <dbReference type="SAM" id="MobiDB-lite"/>
    </source>
</evidence>
<accession>A0AAE1A3E5</accession>
<evidence type="ECO:0000313" key="4">
    <source>
        <dbReference type="Proteomes" id="UP001283361"/>
    </source>
</evidence>
<dbReference type="AlphaFoldDB" id="A0AAE1A3E5"/>
<reference evidence="3" key="1">
    <citation type="journal article" date="2023" name="G3 (Bethesda)">
        <title>A reference genome for the long-term kleptoplast-retaining sea slug Elysia crispata morphotype clarki.</title>
        <authorList>
            <person name="Eastman K.E."/>
            <person name="Pendleton A.L."/>
            <person name="Shaikh M.A."/>
            <person name="Suttiyut T."/>
            <person name="Ogas R."/>
            <person name="Tomko P."/>
            <person name="Gavelis G."/>
            <person name="Widhalm J.R."/>
            <person name="Wisecaver J.H."/>
        </authorList>
    </citation>
    <scope>NUCLEOTIDE SEQUENCE</scope>
    <source>
        <strain evidence="3">ECLA1</strain>
    </source>
</reference>
<feature type="region of interest" description="Disordered" evidence="1">
    <location>
        <begin position="1"/>
        <end position="23"/>
    </location>
</feature>
<feature type="transmembrane region" description="Helical" evidence="2">
    <location>
        <begin position="108"/>
        <end position="127"/>
    </location>
</feature>